<protein>
    <submittedName>
        <fullName evidence="3">Uncharacterized protein</fullName>
    </submittedName>
</protein>
<proteinExistence type="inferred from homology"/>
<evidence type="ECO:0000256" key="1">
    <source>
        <dbReference type="ARBA" id="ARBA00006484"/>
    </source>
</evidence>
<sequence length="124" mass="13271">MTTTATTNSQVVLITGCSSGFGRALVTEALASGRSLRVIATARRLETIADLREMGAKTLALDITADQASLRCFAEEAVQVYGQIDILVNNAGFLQAGAMEEVRYANKLYDAFRPSVKSAQTSIH</sequence>
<dbReference type="SUPFAM" id="SSF51735">
    <property type="entry name" value="NAD(P)-binding Rossmann-fold domains"/>
    <property type="match status" value="1"/>
</dbReference>
<dbReference type="InterPro" id="IPR036291">
    <property type="entry name" value="NAD(P)-bd_dom_sf"/>
</dbReference>
<gene>
    <name evidence="3" type="ORF">V5O48_019060</name>
</gene>
<dbReference type="InterPro" id="IPR051911">
    <property type="entry name" value="SDR_oxidoreductase"/>
</dbReference>
<accession>A0ABR3EJG3</accession>
<dbReference type="EMBL" id="JBAHYK010004060">
    <property type="protein sequence ID" value="KAL0563019.1"/>
    <property type="molecule type" value="Genomic_DNA"/>
</dbReference>
<keyword evidence="4" id="KW-1185">Reference proteome</keyword>
<evidence type="ECO:0000256" key="2">
    <source>
        <dbReference type="ARBA" id="ARBA00023002"/>
    </source>
</evidence>
<evidence type="ECO:0000313" key="3">
    <source>
        <dbReference type="EMBL" id="KAL0563019.1"/>
    </source>
</evidence>
<dbReference type="PANTHER" id="PTHR43976:SF16">
    <property type="entry name" value="SHORT-CHAIN DEHYDROGENASE_REDUCTASE FAMILY PROTEIN"/>
    <property type="match status" value="1"/>
</dbReference>
<dbReference type="PANTHER" id="PTHR43976">
    <property type="entry name" value="SHORT CHAIN DEHYDROGENASE"/>
    <property type="match status" value="1"/>
</dbReference>
<keyword evidence="2" id="KW-0560">Oxidoreductase</keyword>
<organism evidence="3 4">
    <name type="scientific">Marasmius crinis-equi</name>
    <dbReference type="NCBI Taxonomy" id="585013"/>
    <lineage>
        <taxon>Eukaryota</taxon>
        <taxon>Fungi</taxon>
        <taxon>Dikarya</taxon>
        <taxon>Basidiomycota</taxon>
        <taxon>Agaricomycotina</taxon>
        <taxon>Agaricomycetes</taxon>
        <taxon>Agaricomycetidae</taxon>
        <taxon>Agaricales</taxon>
        <taxon>Marasmiineae</taxon>
        <taxon>Marasmiaceae</taxon>
        <taxon>Marasmius</taxon>
    </lineage>
</organism>
<name>A0ABR3EJG3_9AGAR</name>
<reference evidence="3 4" key="1">
    <citation type="submission" date="2024-02" db="EMBL/GenBank/DDBJ databases">
        <title>A draft genome for the cacao thread blight pathogen Marasmius crinis-equi.</title>
        <authorList>
            <person name="Cohen S.P."/>
            <person name="Baruah I.K."/>
            <person name="Amoako-Attah I."/>
            <person name="Bukari Y."/>
            <person name="Meinhardt L.W."/>
            <person name="Bailey B.A."/>
        </authorList>
    </citation>
    <scope>NUCLEOTIDE SEQUENCE [LARGE SCALE GENOMIC DNA]</scope>
    <source>
        <strain evidence="3 4">GH-76</strain>
    </source>
</reference>
<comment type="caution">
    <text evidence="3">The sequence shown here is derived from an EMBL/GenBank/DDBJ whole genome shotgun (WGS) entry which is preliminary data.</text>
</comment>
<dbReference type="PRINTS" id="PR00081">
    <property type="entry name" value="GDHRDH"/>
</dbReference>
<evidence type="ECO:0000313" key="4">
    <source>
        <dbReference type="Proteomes" id="UP001465976"/>
    </source>
</evidence>
<dbReference type="InterPro" id="IPR002347">
    <property type="entry name" value="SDR_fam"/>
</dbReference>
<comment type="similarity">
    <text evidence="1">Belongs to the short-chain dehydrogenases/reductases (SDR) family.</text>
</comment>
<dbReference type="Proteomes" id="UP001465976">
    <property type="component" value="Unassembled WGS sequence"/>
</dbReference>
<dbReference type="Gene3D" id="3.40.50.720">
    <property type="entry name" value="NAD(P)-binding Rossmann-like Domain"/>
    <property type="match status" value="1"/>
</dbReference>
<dbReference type="Pfam" id="PF00106">
    <property type="entry name" value="adh_short"/>
    <property type="match status" value="1"/>
</dbReference>